<dbReference type="InterPro" id="IPR004367">
    <property type="entry name" value="Cyclin_C-dom"/>
</dbReference>
<dbReference type="Pfam" id="PF02984">
    <property type="entry name" value="Cyclin_C"/>
    <property type="match status" value="1"/>
</dbReference>
<feature type="domain" description="Cyclin N-terminal" evidence="2">
    <location>
        <begin position="33"/>
        <end position="155"/>
    </location>
</feature>
<proteinExistence type="predicted"/>
<dbReference type="FunFam" id="1.10.472.10:FF:000093">
    <property type="entry name" value="Predicted protein"/>
    <property type="match status" value="1"/>
</dbReference>
<keyword evidence="5" id="KW-1185">Reference proteome</keyword>
<organism evidence="4 5">
    <name type="scientific">Skeletonema marinoi</name>
    <dbReference type="NCBI Taxonomy" id="267567"/>
    <lineage>
        <taxon>Eukaryota</taxon>
        <taxon>Sar</taxon>
        <taxon>Stramenopiles</taxon>
        <taxon>Ochrophyta</taxon>
        <taxon>Bacillariophyta</taxon>
        <taxon>Coscinodiscophyceae</taxon>
        <taxon>Thalassiosirophycidae</taxon>
        <taxon>Thalassiosirales</taxon>
        <taxon>Skeletonemataceae</taxon>
        <taxon>Skeletonema</taxon>
        <taxon>Skeletonema marinoi-dohrnii complex</taxon>
    </lineage>
</organism>
<keyword evidence="1" id="KW-0195">Cyclin</keyword>
<sequence length="286" mass="32260">MAVADTLAAMITREQFATSSWHQDGYDINPSDPTMITADDRKKLVDWCYHFVDHFQLSRVTVASAMNMVDQFLSITSTSIRNAADANAVRAVSDEAIRDKSKFQLLTITALYVATKVNERVALSSDLFVEVCSRAYTVKEIEDMERVLLSGLSWRCHAPTTHQVGLSILSLILPYVDIPEASWGFIIDEMKYLIELAVLDYYFSTQRTSTVALAAIYNAIGNMRSKGHREQLKDFLSVIMECFDFDHSKQITGVRRKLQLLVAKQEEMVLREGSEDERSATPPIDA</sequence>
<dbReference type="Gene3D" id="1.10.472.10">
    <property type="entry name" value="Cyclin-like"/>
    <property type="match status" value="2"/>
</dbReference>
<gene>
    <name evidence="4" type="ORF">QTG54_009754</name>
</gene>
<dbReference type="InterPro" id="IPR036915">
    <property type="entry name" value="Cyclin-like_sf"/>
</dbReference>
<feature type="domain" description="Cyclin C-terminal" evidence="3">
    <location>
        <begin position="191"/>
        <end position="238"/>
    </location>
</feature>
<dbReference type="Pfam" id="PF00134">
    <property type="entry name" value="Cyclin_N"/>
    <property type="match status" value="1"/>
</dbReference>
<dbReference type="InterPro" id="IPR006671">
    <property type="entry name" value="Cyclin_N"/>
</dbReference>
<reference evidence="4" key="1">
    <citation type="submission" date="2023-06" db="EMBL/GenBank/DDBJ databases">
        <title>Survivors Of The Sea: Transcriptome response of Skeletonema marinoi to long-term dormancy.</title>
        <authorList>
            <person name="Pinder M.I.M."/>
            <person name="Kourtchenko O."/>
            <person name="Robertson E.K."/>
            <person name="Larsson T."/>
            <person name="Maumus F."/>
            <person name="Osuna-Cruz C.M."/>
            <person name="Vancaester E."/>
            <person name="Stenow R."/>
            <person name="Vandepoele K."/>
            <person name="Ploug H."/>
            <person name="Bruchert V."/>
            <person name="Godhe A."/>
            <person name="Topel M."/>
        </authorList>
    </citation>
    <scope>NUCLEOTIDE SEQUENCE</scope>
    <source>
        <strain evidence="4">R05AC</strain>
    </source>
</reference>
<protein>
    <submittedName>
        <fullName evidence="4">Cyclin family protein</fullName>
    </submittedName>
</protein>
<dbReference type="SUPFAM" id="SSF47954">
    <property type="entry name" value="Cyclin-like"/>
    <property type="match status" value="1"/>
</dbReference>
<comment type="caution">
    <text evidence="4">The sequence shown here is derived from an EMBL/GenBank/DDBJ whole genome shotgun (WGS) entry which is preliminary data.</text>
</comment>
<dbReference type="InterPro" id="IPR039361">
    <property type="entry name" value="Cyclin"/>
</dbReference>
<dbReference type="PANTHER" id="PTHR10177">
    <property type="entry name" value="CYCLINS"/>
    <property type="match status" value="1"/>
</dbReference>
<dbReference type="AlphaFoldDB" id="A0AAD9D9H3"/>
<evidence type="ECO:0000313" key="4">
    <source>
        <dbReference type="EMBL" id="KAK1739211.1"/>
    </source>
</evidence>
<evidence type="ECO:0000259" key="3">
    <source>
        <dbReference type="Pfam" id="PF02984"/>
    </source>
</evidence>
<dbReference type="EMBL" id="JATAAI010000018">
    <property type="protein sequence ID" value="KAK1739211.1"/>
    <property type="molecule type" value="Genomic_DNA"/>
</dbReference>
<evidence type="ECO:0000313" key="5">
    <source>
        <dbReference type="Proteomes" id="UP001224775"/>
    </source>
</evidence>
<evidence type="ECO:0000256" key="1">
    <source>
        <dbReference type="ARBA" id="ARBA00023127"/>
    </source>
</evidence>
<evidence type="ECO:0000259" key="2">
    <source>
        <dbReference type="Pfam" id="PF00134"/>
    </source>
</evidence>
<name>A0AAD9D9H3_9STRA</name>
<dbReference type="Proteomes" id="UP001224775">
    <property type="component" value="Unassembled WGS sequence"/>
</dbReference>
<accession>A0AAD9D9H3</accession>